<evidence type="ECO:0000256" key="3">
    <source>
        <dbReference type="ARBA" id="ARBA00022801"/>
    </source>
</evidence>
<organism evidence="13 14">
    <name type="scientific">Vibrio parahaemolyticus</name>
    <dbReference type="NCBI Taxonomy" id="670"/>
    <lineage>
        <taxon>Bacteria</taxon>
        <taxon>Pseudomonadati</taxon>
        <taxon>Pseudomonadota</taxon>
        <taxon>Gammaproteobacteria</taxon>
        <taxon>Vibrionales</taxon>
        <taxon>Vibrionaceae</taxon>
        <taxon>Vibrio</taxon>
    </lineage>
</organism>
<evidence type="ECO:0000313" key="14">
    <source>
        <dbReference type="Proteomes" id="UP001156560"/>
    </source>
</evidence>
<sequence length="747" mass="84500">MKLTASQYEGVNTTGVPCMINAGAGSGKTRVIVEKAATFIESGLEPCRLCAITFTKKAAAEMLERLYLRIGIKAYQAVICNWHSFALNQVIKPAIKKQHPYFVKCGYTSSDLVILDETESLTLINESAKKTLSNSDYEFLKEHGGAKYVQNFMGLSLSYGRGPKSEFEHQSKTNPNLTFDEKALLSHCVCIWKVYYRRMIELNAIDYDHILVHAVKILTHDVGFRTWLQNQFKAVLADEHQDANPVQGLLLKLIVGQGNNLTMVGDEKQSIYAFRAADVGQLLNAQKEFGDMKIVQMGENFRSTEQVVNVANAIADLMHEDQKVTDGHMIAMANIQGDKPIARQFANDKDEAITTANEIKQAIESGELKPEEIAILYRSKVIKDPIEAQLIEHGVEYRVVGDKDFFDSKEVKDWSAFLRFCANEKDVMAASRVIDAASLKTKGITMRQKLIDKNLTVIEYCKYMTTYGTVKSQDRKLGFASLLECHSIIKEALFECGSITDLAKINNYELSDSELRNKWGEVLSGLEEGLHQIWVELFKPKIIDNAKKKYKTQEMTAEVISEVNKREQNVITLTKRLFAFTEVHGHLHDCIKELNMLVDSGEQGASAVQLMTEHASKGLEFKRVYVIGCEEEAHFKGNEKDNVHEELRLFYVATTRAEKDLIYSYAQRRLVHGEFKTRKPLQFLCALPVDLLYWESSISPKVAYEKSNKETTTKRTGNPIQMLARGQLPHPKLTVEVKETRIEGFKI</sequence>
<proteinExistence type="inferred from homology"/>
<dbReference type="InterPro" id="IPR000212">
    <property type="entry name" value="DNA_helicase_UvrD/REP"/>
</dbReference>
<keyword evidence="4 10" id="KW-0347">Helicase</keyword>
<dbReference type="PROSITE" id="PS51217">
    <property type="entry name" value="UVRD_HELICASE_CTER"/>
    <property type="match status" value="1"/>
</dbReference>
<dbReference type="Pfam" id="PF13361">
    <property type="entry name" value="UvrD_C"/>
    <property type="match status" value="1"/>
</dbReference>
<keyword evidence="13" id="KW-0614">Plasmid</keyword>
<keyword evidence="5 10" id="KW-0067">ATP-binding</keyword>
<dbReference type="SUPFAM" id="SSF52540">
    <property type="entry name" value="P-loop containing nucleoside triphosphate hydrolases"/>
    <property type="match status" value="1"/>
</dbReference>
<dbReference type="GO" id="GO:0000725">
    <property type="term" value="P:recombinational repair"/>
    <property type="evidence" value="ECO:0007669"/>
    <property type="project" value="TreeGrafter"/>
</dbReference>
<evidence type="ECO:0000313" key="13">
    <source>
        <dbReference type="EMBL" id="WAT93622.1"/>
    </source>
</evidence>
<evidence type="ECO:0000256" key="5">
    <source>
        <dbReference type="ARBA" id="ARBA00022840"/>
    </source>
</evidence>
<comment type="catalytic activity">
    <reaction evidence="9">
        <text>ATP + H2O = ADP + phosphate + H(+)</text>
        <dbReference type="Rhea" id="RHEA:13065"/>
        <dbReference type="ChEBI" id="CHEBI:15377"/>
        <dbReference type="ChEBI" id="CHEBI:15378"/>
        <dbReference type="ChEBI" id="CHEBI:30616"/>
        <dbReference type="ChEBI" id="CHEBI:43474"/>
        <dbReference type="ChEBI" id="CHEBI:456216"/>
        <dbReference type="EC" id="5.6.2.4"/>
    </reaction>
</comment>
<dbReference type="InterPro" id="IPR014017">
    <property type="entry name" value="DNA_helicase_UvrD-like_C"/>
</dbReference>
<dbReference type="Gene3D" id="1.10.486.10">
    <property type="entry name" value="PCRA, domain 4"/>
    <property type="match status" value="1"/>
</dbReference>
<keyword evidence="6" id="KW-0413">Isomerase</keyword>
<accession>A0AA47JMK0</accession>
<dbReference type="Proteomes" id="UP001156560">
    <property type="component" value="Plasmid pHLA"/>
</dbReference>
<comment type="similarity">
    <text evidence="1">Belongs to the helicase family. UvrD subfamily.</text>
</comment>
<dbReference type="GO" id="GO:0003677">
    <property type="term" value="F:DNA binding"/>
    <property type="evidence" value="ECO:0007669"/>
    <property type="project" value="InterPro"/>
</dbReference>
<feature type="domain" description="UvrD-like helicase ATP-binding" evidence="11">
    <location>
        <begin position="1"/>
        <end position="304"/>
    </location>
</feature>
<dbReference type="InterPro" id="IPR013986">
    <property type="entry name" value="DExx_box_DNA_helicase_dom_sf"/>
</dbReference>
<dbReference type="AlphaFoldDB" id="A0AA47JMK0"/>
<dbReference type="CDD" id="cd17932">
    <property type="entry name" value="DEXQc_UvrD"/>
    <property type="match status" value="1"/>
</dbReference>
<dbReference type="EC" id="5.6.2.4" evidence="8"/>
<dbReference type="EMBL" id="CP114196">
    <property type="protein sequence ID" value="WAT93622.1"/>
    <property type="molecule type" value="Genomic_DNA"/>
</dbReference>
<reference evidence="13" key="1">
    <citation type="submission" date="2022-12" db="EMBL/GenBank/DDBJ databases">
        <title>Vibrio parahaemolyticus become highly virulent by producing novel Tc toxins.</title>
        <authorList>
            <person name="Yang F."/>
            <person name="You Y."/>
            <person name="Lai Q."/>
            <person name="Xu L."/>
            <person name="Li F."/>
        </authorList>
    </citation>
    <scope>NUCLEOTIDE SEQUENCE</scope>
    <source>
        <strain evidence="13">Vp-HL-202005</strain>
        <plasmid evidence="13">pHLA</plasmid>
    </source>
</reference>
<dbReference type="PROSITE" id="PS51198">
    <property type="entry name" value="UVRD_HELICASE_ATP_BIND"/>
    <property type="match status" value="1"/>
</dbReference>
<dbReference type="InterPro" id="IPR027417">
    <property type="entry name" value="P-loop_NTPase"/>
</dbReference>
<keyword evidence="3 10" id="KW-0378">Hydrolase</keyword>
<dbReference type="Gene3D" id="3.40.50.300">
    <property type="entry name" value="P-loop containing nucleotide triphosphate hydrolases"/>
    <property type="match status" value="2"/>
</dbReference>
<dbReference type="PANTHER" id="PTHR11070">
    <property type="entry name" value="UVRD / RECB / PCRA DNA HELICASE FAMILY MEMBER"/>
    <property type="match status" value="1"/>
</dbReference>
<evidence type="ECO:0000256" key="8">
    <source>
        <dbReference type="ARBA" id="ARBA00034808"/>
    </source>
</evidence>
<feature type="domain" description="UvrD-like helicase C-terminal" evidence="12">
    <location>
        <begin position="308"/>
        <end position="618"/>
    </location>
</feature>
<geneLocation type="plasmid" evidence="13 14">
    <name>pHLA</name>
</geneLocation>
<comment type="catalytic activity">
    <reaction evidence="7">
        <text>Couples ATP hydrolysis with the unwinding of duplex DNA by translocating in the 3'-5' direction.</text>
        <dbReference type="EC" id="5.6.2.4"/>
    </reaction>
</comment>
<dbReference type="PANTHER" id="PTHR11070:SF67">
    <property type="entry name" value="DNA 3'-5' HELICASE"/>
    <property type="match status" value="1"/>
</dbReference>
<evidence type="ECO:0000256" key="1">
    <source>
        <dbReference type="ARBA" id="ARBA00009922"/>
    </source>
</evidence>
<protein>
    <recommendedName>
        <fullName evidence="8">DNA 3'-5' helicase</fullName>
        <ecNumber evidence="8">5.6.2.4</ecNumber>
    </recommendedName>
</protein>
<keyword evidence="2 10" id="KW-0547">Nucleotide-binding</keyword>
<evidence type="ECO:0000256" key="9">
    <source>
        <dbReference type="ARBA" id="ARBA00048988"/>
    </source>
</evidence>
<dbReference type="GO" id="GO:0005829">
    <property type="term" value="C:cytosol"/>
    <property type="evidence" value="ECO:0007669"/>
    <property type="project" value="TreeGrafter"/>
</dbReference>
<dbReference type="Gene3D" id="1.10.10.160">
    <property type="match status" value="1"/>
</dbReference>
<dbReference type="GO" id="GO:0005524">
    <property type="term" value="F:ATP binding"/>
    <property type="evidence" value="ECO:0007669"/>
    <property type="project" value="UniProtKB-UniRule"/>
</dbReference>
<evidence type="ECO:0000256" key="4">
    <source>
        <dbReference type="ARBA" id="ARBA00022806"/>
    </source>
</evidence>
<evidence type="ECO:0000256" key="7">
    <source>
        <dbReference type="ARBA" id="ARBA00034617"/>
    </source>
</evidence>
<evidence type="ECO:0000256" key="10">
    <source>
        <dbReference type="PROSITE-ProRule" id="PRU00560"/>
    </source>
</evidence>
<dbReference type="RefSeq" id="WP_269169634.1">
    <property type="nucleotide sequence ID" value="NZ_CP114196.1"/>
</dbReference>
<dbReference type="InterPro" id="IPR014016">
    <property type="entry name" value="UvrD-like_ATP-bd"/>
</dbReference>
<dbReference type="GO" id="GO:0016787">
    <property type="term" value="F:hydrolase activity"/>
    <property type="evidence" value="ECO:0007669"/>
    <property type="project" value="UniProtKB-UniRule"/>
</dbReference>
<gene>
    <name evidence="13" type="ORF">O1Q84_26245</name>
</gene>
<evidence type="ECO:0000256" key="2">
    <source>
        <dbReference type="ARBA" id="ARBA00022741"/>
    </source>
</evidence>
<dbReference type="Pfam" id="PF00580">
    <property type="entry name" value="UvrD-helicase"/>
    <property type="match status" value="1"/>
</dbReference>
<feature type="binding site" evidence="10">
    <location>
        <begin position="22"/>
        <end position="29"/>
    </location>
    <ligand>
        <name>ATP</name>
        <dbReference type="ChEBI" id="CHEBI:30616"/>
    </ligand>
</feature>
<evidence type="ECO:0000259" key="12">
    <source>
        <dbReference type="PROSITE" id="PS51217"/>
    </source>
</evidence>
<name>A0AA47JMK0_VIBPH</name>
<evidence type="ECO:0000259" key="11">
    <source>
        <dbReference type="PROSITE" id="PS51198"/>
    </source>
</evidence>
<evidence type="ECO:0000256" key="6">
    <source>
        <dbReference type="ARBA" id="ARBA00023235"/>
    </source>
</evidence>
<dbReference type="GO" id="GO:0043138">
    <property type="term" value="F:3'-5' DNA helicase activity"/>
    <property type="evidence" value="ECO:0007669"/>
    <property type="project" value="UniProtKB-EC"/>
</dbReference>